<dbReference type="Gene3D" id="3.30.460.20">
    <property type="entry name" value="CorA soluble domain-like"/>
    <property type="match status" value="1"/>
</dbReference>
<evidence type="ECO:0000313" key="2">
    <source>
        <dbReference type="EMBL" id="KAJ3568315.1"/>
    </source>
</evidence>
<dbReference type="Proteomes" id="UP001213000">
    <property type="component" value="Unassembled WGS sequence"/>
</dbReference>
<feature type="region of interest" description="Disordered" evidence="1">
    <location>
        <begin position="228"/>
        <end position="274"/>
    </location>
</feature>
<feature type="region of interest" description="Disordered" evidence="1">
    <location>
        <begin position="450"/>
        <end position="502"/>
    </location>
</feature>
<dbReference type="Gene3D" id="1.20.58.340">
    <property type="entry name" value="Magnesium transport protein CorA, transmembrane region"/>
    <property type="match status" value="1"/>
</dbReference>
<dbReference type="EMBL" id="JANIEX010000353">
    <property type="protein sequence ID" value="KAJ3568315.1"/>
    <property type="molecule type" value="Genomic_DNA"/>
</dbReference>
<dbReference type="CDD" id="cd12829">
    <property type="entry name" value="Alr1p-like"/>
    <property type="match status" value="1"/>
</dbReference>
<feature type="compositionally biased region" description="Low complexity" evidence="1">
    <location>
        <begin position="41"/>
        <end position="51"/>
    </location>
</feature>
<organism evidence="2 3">
    <name type="scientific">Leucocoprinus birnbaumii</name>
    <dbReference type="NCBI Taxonomy" id="56174"/>
    <lineage>
        <taxon>Eukaryota</taxon>
        <taxon>Fungi</taxon>
        <taxon>Dikarya</taxon>
        <taxon>Basidiomycota</taxon>
        <taxon>Agaricomycotina</taxon>
        <taxon>Agaricomycetes</taxon>
        <taxon>Agaricomycetidae</taxon>
        <taxon>Agaricales</taxon>
        <taxon>Agaricineae</taxon>
        <taxon>Agaricaceae</taxon>
        <taxon>Leucocoprinus</taxon>
    </lineage>
</organism>
<reference evidence="2" key="1">
    <citation type="submission" date="2022-07" db="EMBL/GenBank/DDBJ databases">
        <title>Genome Sequence of Leucocoprinus birnbaumii.</title>
        <authorList>
            <person name="Buettner E."/>
        </authorList>
    </citation>
    <scope>NUCLEOTIDE SEQUENCE</scope>
    <source>
        <strain evidence="2">VT141</strain>
    </source>
</reference>
<keyword evidence="3" id="KW-1185">Reference proteome</keyword>
<feature type="compositionally biased region" description="Low complexity" evidence="1">
    <location>
        <begin position="251"/>
        <end position="265"/>
    </location>
</feature>
<proteinExistence type="predicted"/>
<feature type="region of interest" description="Disordered" evidence="1">
    <location>
        <begin position="637"/>
        <end position="656"/>
    </location>
</feature>
<feature type="compositionally biased region" description="Basic residues" evidence="1">
    <location>
        <begin position="228"/>
        <end position="240"/>
    </location>
</feature>
<dbReference type="GO" id="GO:0015095">
    <property type="term" value="F:magnesium ion transmembrane transporter activity"/>
    <property type="evidence" value="ECO:0007669"/>
    <property type="project" value="InterPro"/>
</dbReference>
<dbReference type="InterPro" id="IPR045861">
    <property type="entry name" value="CorA_cytoplasmic_dom"/>
</dbReference>
<dbReference type="PANTHER" id="PTHR21535">
    <property type="entry name" value="MAGNESIUM AND COBALT TRANSPORT PROTEIN/MITOCHONDRIAL IMPORT INNER MEMBRANE TRANSLOCASE SUBUNIT TIM8"/>
    <property type="match status" value="1"/>
</dbReference>
<evidence type="ECO:0000256" key="1">
    <source>
        <dbReference type="SAM" id="MobiDB-lite"/>
    </source>
</evidence>
<dbReference type="AlphaFoldDB" id="A0AAD5VS61"/>
<name>A0AAD5VS61_9AGAR</name>
<feature type="compositionally biased region" description="Low complexity" evidence="1">
    <location>
        <begin position="640"/>
        <end position="656"/>
    </location>
</feature>
<protein>
    <submittedName>
        <fullName evidence="2">Uncharacterized protein</fullName>
    </submittedName>
</protein>
<accession>A0AAD5VS61</accession>
<dbReference type="GO" id="GO:0010961">
    <property type="term" value="P:intracellular magnesium ion homeostasis"/>
    <property type="evidence" value="ECO:0007669"/>
    <property type="project" value="TreeGrafter"/>
</dbReference>
<dbReference type="SUPFAM" id="SSF143865">
    <property type="entry name" value="CorA soluble domain-like"/>
    <property type="match status" value="1"/>
</dbReference>
<gene>
    <name evidence="2" type="ORF">NP233_g5796</name>
</gene>
<feature type="region of interest" description="Disordered" evidence="1">
    <location>
        <begin position="1"/>
        <end position="20"/>
    </location>
</feature>
<evidence type="ECO:0000313" key="3">
    <source>
        <dbReference type="Proteomes" id="UP001213000"/>
    </source>
</evidence>
<dbReference type="Pfam" id="PF01544">
    <property type="entry name" value="CorA"/>
    <property type="match status" value="1"/>
</dbReference>
<comment type="caution">
    <text evidence="2">The sequence shown here is derived from an EMBL/GenBank/DDBJ whole genome shotgun (WGS) entry which is preliminary data.</text>
</comment>
<sequence>MSSRRHSQSPSITSVRRMGDIVSSIDAEDIYREDGRQASRPSTPTTIHSTPIASSWSMVSSDAIDKGSVIMSSSLSRTSSSSSDGEQSATLITRVEQAITRWATGAKRLTWAWKSTSLSRTHSRASSWTSKSFNTAQASLYRTTSMQTMSSEKEIVARINRMKVLEESRQTPREFVLYLPPSLSSSSRRNMDGGFNGSHMNHTTHTSSIAIVLARLDVALRRAKMTKRHSSRRLAIRHSKSLTTERAHRIPSSGTGTASVSASSPQGSPHTGIRRRRASLGNVKLQAHVSPATHRDGLNKRHQAWFLNVASPTWDDLIAIGKLLHLHPMTLDNILQQDTREKFDVFPKLGYYFVSFRSLPVQPEKVLVGETMIYLVVFRDGICCFHYKDVGELIDGVRNRIPLFEDVASLSADWIVHALIDSIVDSFSPLLEEAEREVLEIEDIVFAAAESEQPKKEPTTQMPKPAEPHNTASSRASDLPHSDLIPSKTRSELAPPETPPISDTMLTLRRMVRVRRLVTSLSRLLSRKSQVVRQIRKRLLKIAYSGGEGGARMEELDVAMYMGDVQDHILTMQSSLEYYERMLSNSHPTYVLSLSAGSSGSRVRATKTWVIAQSIIMGVYLVAPVIGQSAIPPSMFPDASTTRTSGASSTSSTSNGQVTFTVTTTTTSASGSASASQSVSGSGTSMCDRFPLTYLNCLVGNCPNDSVTAAETLASEFCRLSNSTSTTISFPAVPQTSVSGSGTTTVTVAPAGATNATGTNAAVALGALSGWGALGRGQGLAGGAVVLLSMLVGAIVI</sequence>
<dbReference type="PANTHER" id="PTHR21535:SF90">
    <property type="entry name" value="CORA METAL ION TRANSPORTER"/>
    <property type="match status" value="1"/>
</dbReference>
<dbReference type="InterPro" id="IPR044089">
    <property type="entry name" value="Alr1-like"/>
</dbReference>
<dbReference type="InterPro" id="IPR002523">
    <property type="entry name" value="MgTranspt_CorA/ZnTranspt_ZntB"/>
</dbReference>
<feature type="region of interest" description="Disordered" evidence="1">
    <location>
        <begin position="26"/>
        <end position="51"/>
    </location>
</feature>
<dbReference type="GO" id="GO:0016020">
    <property type="term" value="C:membrane"/>
    <property type="evidence" value="ECO:0007669"/>
    <property type="project" value="InterPro"/>
</dbReference>